<name>A1ZI18_MICM2</name>
<evidence type="ECO:0000313" key="2">
    <source>
        <dbReference type="Proteomes" id="UP000004095"/>
    </source>
</evidence>
<dbReference type="eggNOG" id="COG0664">
    <property type="taxonomic scope" value="Bacteria"/>
</dbReference>
<protein>
    <submittedName>
        <fullName evidence="1">Uncharacterized protein</fullName>
    </submittedName>
</protein>
<sequence length="123" mass="14652">MFELWQRFYDFPFFSEHLLWREKGFFCVAGRVELVVNTLYLAPMQQIKNYFEQIAPSMTDDEWALFASRLERTTFDKKQPLLPVGRVGRYLSFVEVGMVRFLFLNFKAGLTHHFSTPLSDLHF</sequence>
<evidence type="ECO:0000313" key="1">
    <source>
        <dbReference type="EMBL" id="EAY30175.1"/>
    </source>
</evidence>
<dbReference type="Gene3D" id="2.60.120.10">
    <property type="entry name" value="Jelly Rolls"/>
    <property type="match status" value="1"/>
</dbReference>
<proteinExistence type="predicted"/>
<dbReference type="EMBL" id="AAWS01000008">
    <property type="protein sequence ID" value="EAY30175.1"/>
    <property type="molecule type" value="Genomic_DNA"/>
</dbReference>
<dbReference type="AlphaFoldDB" id="A1ZI18"/>
<dbReference type="InterPro" id="IPR014710">
    <property type="entry name" value="RmlC-like_jellyroll"/>
</dbReference>
<accession>A1ZI18</accession>
<gene>
    <name evidence="1" type="ORF">M23134_05508</name>
</gene>
<dbReference type="Proteomes" id="UP000004095">
    <property type="component" value="Unassembled WGS sequence"/>
</dbReference>
<organism evidence="1 2">
    <name type="scientific">Microscilla marina ATCC 23134</name>
    <dbReference type="NCBI Taxonomy" id="313606"/>
    <lineage>
        <taxon>Bacteria</taxon>
        <taxon>Pseudomonadati</taxon>
        <taxon>Bacteroidota</taxon>
        <taxon>Cytophagia</taxon>
        <taxon>Cytophagales</taxon>
        <taxon>Microscillaceae</taxon>
        <taxon>Microscilla</taxon>
    </lineage>
</organism>
<keyword evidence="2" id="KW-1185">Reference proteome</keyword>
<comment type="caution">
    <text evidence="1">The sequence shown here is derived from an EMBL/GenBank/DDBJ whole genome shotgun (WGS) entry which is preliminary data.</text>
</comment>
<reference evidence="1 2" key="1">
    <citation type="submission" date="2007-01" db="EMBL/GenBank/DDBJ databases">
        <authorList>
            <person name="Haygood M."/>
            <person name="Podell S."/>
            <person name="Anderson C."/>
            <person name="Hopkinson B."/>
            <person name="Roe K."/>
            <person name="Barbeau K."/>
            <person name="Gaasterland T."/>
            <person name="Ferriera S."/>
            <person name="Johnson J."/>
            <person name="Kravitz S."/>
            <person name="Beeson K."/>
            <person name="Sutton G."/>
            <person name="Rogers Y.-H."/>
            <person name="Friedman R."/>
            <person name="Frazier M."/>
            <person name="Venter J.C."/>
        </authorList>
    </citation>
    <scope>NUCLEOTIDE SEQUENCE [LARGE SCALE GENOMIC DNA]</scope>
    <source>
        <strain evidence="1 2">ATCC 23134</strain>
    </source>
</reference>